<name>A0A1H5BA60_9MICO</name>
<proteinExistence type="predicted"/>
<evidence type="ECO:0000313" key="2">
    <source>
        <dbReference type="EMBL" id="SED51499.1"/>
    </source>
</evidence>
<dbReference type="RefSeq" id="WP_089771166.1">
    <property type="nucleotide sequence ID" value="NZ_FNTX01000001.1"/>
</dbReference>
<gene>
    <name evidence="2" type="ORF">SAMN04488554_0054</name>
</gene>
<reference evidence="3" key="1">
    <citation type="submission" date="2016-10" db="EMBL/GenBank/DDBJ databases">
        <authorList>
            <person name="Varghese N."/>
            <person name="Submissions S."/>
        </authorList>
    </citation>
    <scope>NUCLEOTIDE SEQUENCE [LARGE SCALE GENOMIC DNA]</scope>
    <source>
        <strain evidence="3">DSM 21368</strain>
    </source>
</reference>
<dbReference type="PROSITE" id="PS51154">
    <property type="entry name" value="MACRO"/>
    <property type="match status" value="1"/>
</dbReference>
<dbReference type="SUPFAM" id="SSF52949">
    <property type="entry name" value="Macro domain-like"/>
    <property type="match status" value="1"/>
</dbReference>
<protein>
    <submittedName>
        <fullName evidence="2">O-acetyl-ADP-ribose deacetylase (Regulator of RNase III), contains Macro domain</fullName>
    </submittedName>
</protein>
<sequence length="171" mass="17436">MRLEAIVGDITTQAVDAVVNAANSSLLGGGGVDGAIHRAAGPELLQECRALRAGDLPDGLPVGQAVATGAGELPARWVIHTVGPNANAGQTDPALLASCFIESLRVAEELSAASVAFPAVSGGVYGWAMSDVARIAVQAVSGFPARSVELVRFVLFSSDAKAVFDRRVDIA</sequence>
<keyword evidence="3" id="KW-1185">Reference proteome</keyword>
<dbReference type="InterPro" id="IPR002589">
    <property type="entry name" value="Macro_dom"/>
</dbReference>
<accession>A0A1H5BA60</accession>
<dbReference type="PANTHER" id="PTHR11106">
    <property type="entry name" value="GANGLIOSIDE INDUCED DIFFERENTIATION ASSOCIATED PROTEIN 2-RELATED"/>
    <property type="match status" value="1"/>
</dbReference>
<evidence type="ECO:0000259" key="1">
    <source>
        <dbReference type="PROSITE" id="PS51154"/>
    </source>
</evidence>
<dbReference type="AlphaFoldDB" id="A0A1H5BA60"/>
<organism evidence="2 3">
    <name type="scientific">Ruania alba</name>
    <dbReference type="NCBI Taxonomy" id="648782"/>
    <lineage>
        <taxon>Bacteria</taxon>
        <taxon>Bacillati</taxon>
        <taxon>Actinomycetota</taxon>
        <taxon>Actinomycetes</taxon>
        <taxon>Micrococcales</taxon>
        <taxon>Ruaniaceae</taxon>
        <taxon>Ruania</taxon>
    </lineage>
</organism>
<dbReference type="SMART" id="SM00506">
    <property type="entry name" value="A1pp"/>
    <property type="match status" value="1"/>
</dbReference>
<dbReference type="PANTHER" id="PTHR11106:SF27">
    <property type="entry name" value="MACRO DOMAIN-CONTAINING PROTEIN"/>
    <property type="match status" value="1"/>
</dbReference>
<dbReference type="OrthoDB" id="6194521at2"/>
<feature type="domain" description="Macro" evidence="1">
    <location>
        <begin position="1"/>
        <end position="171"/>
    </location>
</feature>
<dbReference type="InterPro" id="IPR043472">
    <property type="entry name" value="Macro_dom-like"/>
</dbReference>
<dbReference type="STRING" id="648782.SAMN04488554_0054"/>
<dbReference type="Pfam" id="PF01661">
    <property type="entry name" value="Macro"/>
    <property type="match status" value="1"/>
</dbReference>
<evidence type="ECO:0000313" key="3">
    <source>
        <dbReference type="Proteomes" id="UP000199220"/>
    </source>
</evidence>
<dbReference type="NCBIfam" id="NF001664">
    <property type="entry name" value="PRK00431.1-6"/>
    <property type="match status" value="1"/>
</dbReference>
<dbReference type="EMBL" id="FNTX01000001">
    <property type="protein sequence ID" value="SED51499.1"/>
    <property type="molecule type" value="Genomic_DNA"/>
</dbReference>
<dbReference type="Proteomes" id="UP000199220">
    <property type="component" value="Unassembled WGS sequence"/>
</dbReference>
<dbReference type="Gene3D" id="3.40.220.10">
    <property type="entry name" value="Leucine Aminopeptidase, subunit E, domain 1"/>
    <property type="match status" value="1"/>
</dbReference>